<proteinExistence type="predicted"/>
<accession>A0AAV9JVS7</accession>
<dbReference type="Proteomes" id="UP001324427">
    <property type="component" value="Unassembled WGS sequence"/>
</dbReference>
<evidence type="ECO:0000256" key="1">
    <source>
        <dbReference type="SAM" id="MobiDB-lite"/>
    </source>
</evidence>
<dbReference type="EMBL" id="JAVFHQ010000003">
    <property type="protein sequence ID" value="KAK4549834.1"/>
    <property type="molecule type" value="Genomic_DNA"/>
</dbReference>
<organism evidence="2 3">
    <name type="scientific">Oleoguttula mirabilis</name>
    <dbReference type="NCBI Taxonomy" id="1507867"/>
    <lineage>
        <taxon>Eukaryota</taxon>
        <taxon>Fungi</taxon>
        <taxon>Dikarya</taxon>
        <taxon>Ascomycota</taxon>
        <taxon>Pezizomycotina</taxon>
        <taxon>Dothideomycetes</taxon>
        <taxon>Dothideomycetidae</taxon>
        <taxon>Mycosphaerellales</taxon>
        <taxon>Teratosphaeriaceae</taxon>
        <taxon>Oleoguttula</taxon>
    </lineage>
</organism>
<evidence type="ECO:0000313" key="3">
    <source>
        <dbReference type="Proteomes" id="UP001324427"/>
    </source>
</evidence>
<protein>
    <submittedName>
        <fullName evidence="2">Uncharacterized protein</fullName>
    </submittedName>
</protein>
<gene>
    <name evidence="2" type="ORF">LTR36_005135</name>
</gene>
<dbReference type="AlphaFoldDB" id="A0AAV9JVS7"/>
<feature type="compositionally biased region" description="Basic and acidic residues" evidence="1">
    <location>
        <begin position="9"/>
        <end position="26"/>
    </location>
</feature>
<feature type="region of interest" description="Disordered" evidence="1">
    <location>
        <begin position="1"/>
        <end position="41"/>
    </location>
</feature>
<name>A0AAV9JVS7_9PEZI</name>
<reference evidence="2 3" key="1">
    <citation type="submission" date="2021-11" db="EMBL/GenBank/DDBJ databases">
        <title>Black yeast isolated from Biological Soil Crust.</title>
        <authorList>
            <person name="Kurbessoian T."/>
        </authorList>
    </citation>
    <scope>NUCLEOTIDE SEQUENCE [LARGE SCALE GENOMIC DNA]</scope>
    <source>
        <strain evidence="2 3">CCFEE 5522</strain>
    </source>
</reference>
<keyword evidence="3" id="KW-1185">Reference proteome</keyword>
<evidence type="ECO:0000313" key="2">
    <source>
        <dbReference type="EMBL" id="KAK4549834.1"/>
    </source>
</evidence>
<comment type="caution">
    <text evidence="2">The sequence shown here is derived from an EMBL/GenBank/DDBJ whole genome shotgun (WGS) entry which is preliminary data.</text>
</comment>
<sequence>MGQEASKPSQDRPADDQDGARSDGMKVKGAAAEAGNDGATDGVAIRGAAANTVVPDVVSFKGAATKN</sequence>